<accession>A0AAD0YV21</accession>
<evidence type="ECO:0000313" key="2">
    <source>
        <dbReference type="Proteomes" id="UP000269015"/>
    </source>
</evidence>
<organism evidence="1 2">
    <name type="scientific">Chryseobacterium indologenes</name>
    <name type="common">Flavobacterium indologenes</name>
    <dbReference type="NCBI Taxonomy" id="253"/>
    <lineage>
        <taxon>Bacteria</taxon>
        <taxon>Pseudomonadati</taxon>
        <taxon>Bacteroidota</taxon>
        <taxon>Flavobacteriia</taxon>
        <taxon>Flavobacteriales</taxon>
        <taxon>Weeksellaceae</taxon>
        <taxon>Chryseobacterium group</taxon>
        <taxon>Chryseobacterium</taxon>
    </lineage>
</organism>
<protein>
    <submittedName>
        <fullName evidence="1">Uncharacterized protein</fullName>
    </submittedName>
</protein>
<dbReference type="EMBL" id="CP033930">
    <property type="protein sequence ID" value="AZB17598.1"/>
    <property type="molecule type" value="Genomic_DNA"/>
</dbReference>
<gene>
    <name evidence="1" type="ORF">EG352_07365</name>
</gene>
<dbReference type="RefSeq" id="WP_123861569.1">
    <property type="nucleotide sequence ID" value="NZ_CP033930.1"/>
</dbReference>
<name>A0AAD0YV21_CHRID</name>
<reference evidence="1 2" key="1">
    <citation type="submission" date="2018-11" db="EMBL/GenBank/DDBJ databases">
        <title>Proposal to divide the Flavobacteriaceae and reorganize its genera based on Amino Acid Identity values calculated from whole genome sequences.</title>
        <authorList>
            <person name="Nicholson A.C."/>
            <person name="Gulvik C.A."/>
            <person name="Whitney A.M."/>
            <person name="Humrighouse B.W."/>
            <person name="Bell M."/>
            <person name="Holmes B."/>
            <person name="Steigerwalt A.G."/>
            <person name="Villarma A."/>
            <person name="Sheth M."/>
            <person name="Batra D."/>
            <person name="Pryor J."/>
            <person name="Bernardet J.-F."/>
            <person name="Hugo C."/>
            <person name="Kampfer P."/>
            <person name="Newman J."/>
            <person name="McQuiston J.R."/>
        </authorList>
    </citation>
    <scope>NUCLEOTIDE SEQUENCE [LARGE SCALE GENOMIC DNA]</scope>
    <source>
        <strain evidence="1 2">H5559</strain>
    </source>
</reference>
<evidence type="ECO:0000313" key="1">
    <source>
        <dbReference type="EMBL" id="AZB17598.1"/>
    </source>
</evidence>
<sequence>MNLFKKLQYHYDKDTYDDHMILIHEIDYDLNESAIHEIIKDLSEYNKLHDEWSGGNPLNDGKLNITILSEAYQYLSPSKRHIHYDPDYKVYYDPEIHDKADWRL</sequence>
<dbReference type="AlphaFoldDB" id="A0AAD0YV21"/>
<proteinExistence type="predicted"/>
<dbReference type="Proteomes" id="UP000269015">
    <property type="component" value="Chromosome"/>
</dbReference>